<dbReference type="HOGENOM" id="CLU_147295_0_0_7"/>
<accession>B5E897</accession>
<evidence type="ECO:0000313" key="3">
    <source>
        <dbReference type="Proteomes" id="UP000008825"/>
    </source>
</evidence>
<dbReference type="EMBL" id="CP001124">
    <property type="protein sequence ID" value="ACH40066.1"/>
    <property type="molecule type" value="Genomic_DNA"/>
</dbReference>
<protein>
    <submittedName>
        <fullName evidence="2">Uncharacterized protein</fullName>
    </submittedName>
</protein>
<organism evidence="2 3">
    <name type="scientific">Citrifermentans bemidjiense (strain ATCC BAA-1014 / DSM 16622 / JCM 12645 / Bem)</name>
    <name type="common">Geobacter bemidjiensis</name>
    <dbReference type="NCBI Taxonomy" id="404380"/>
    <lineage>
        <taxon>Bacteria</taxon>
        <taxon>Pseudomonadati</taxon>
        <taxon>Thermodesulfobacteriota</taxon>
        <taxon>Desulfuromonadia</taxon>
        <taxon>Geobacterales</taxon>
        <taxon>Geobacteraceae</taxon>
        <taxon>Citrifermentans</taxon>
    </lineage>
</organism>
<dbReference type="Proteomes" id="UP000008825">
    <property type="component" value="Chromosome"/>
</dbReference>
<evidence type="ECO:0000256" key="1">
    <source>
        <dbReference type="SAM" id="Phobius"/>
    </source>
</evidence>
<reference evidence="2 3" key="2">
    <citation type="journal article" date="2010" name="BMC Genomics">
        <title>The genome of Geobacter bemidjiensis, exemplar for the subsurface clade of Geobacter species that predominate in Fe(III)-reducing subsurface environments.</title>
        <authorList>
            <person name="Aklujkar M."/>
            <person name="Young N.D."/>
            <person name="Holmes D."/>
            <person name="Chavan M."/>
            <person name="Risso C."/>
            <person name="Kiss H.E."/>
            <person name="Han C.S."/>
            <person name="Land M.L."/>
            <person name="Lovley D.R."/>
        </authorList>
    </citation>
    <scope>NUCLEOTIDE SEQUENCE [LARGE SCALE GENOMIC DNA]</scope>
    <source>
        <strain evidence="3">ATCC BAA-1014 / DSM 16622 / JCM 12645 / Bem</strain>
    </source>
</reference>
<gene>
    <name evidence="2" type="ordered locus">Gbem_3064</name>
</gene>
<sequence>MASFLDFLVKLVGFVANLAEIFAGGIAIYLFFMKRHDIMSIFNWLKNYSFKMTLGELNSKIAKIQDLKAGVKLEHNEIVNIFHDIVGQLQGNPHLCEPCKAITDKITETITTPKQLTEGMKRGLTSELKETLKNLDLDSYDNFTKGER</sequence>
<dbReference type="STRING" id="404380.Gbem_3064"/>
<name>B5E897_CITBB</name>
<keyword evidence="1" id="KW-1133">Transmembrane helix</keyword>
<keyword evidence="3" id="KW-1185">Reference proteome</keyword>
<evidence type="ECO:0000313" key="2">
    <source>
        <dbReference type="EMBL" id="ACH40066.1"/>
    </source>
</evidence>
<dbReference type="KEGG" id="gbm:Gbem_3064"/>
<proteinExistence type="predicted"/>
<feature type="transmembrane region" description="Helical" evidence="1">
    <location>
        <begin position="12"/>
        <end position="32"/>
    </location>
</feature>
<keyword evidence="1" id="KW-0472">Membrane</keyword>
<dbReference type="AlphaFoldDB" id="B5E897"/>
<dbReference type="RefSeq" id="WP_012531499.1">
    <property type="nucleotide sequence ID" value="NC_011146.1"/>
</dbReference>
<reference evidence="2 3" key="1">
    <citation type="submission" date="2008-07" db="EMBL/GenBank/DDBJ databases">
        <title>Complete sequence of Geobacter bemidjiensis BEM.</title>
        <authorList>
            <consortium name="US DOE Joint Genome Institute"/>
            <person name="Lucas S."/>
            <person name="Copeland A."/>
            <person name="Lapidus A."/>
            <person name="Glavina del Rio T."/>
            <person name="Dalin E."/>
            <person name="Tice H."/>
            <person name="Bruce D."/>
            <person name="Goodwin L."/>
            <person name="Pitluck S."/>
            <person name="Kiss H."/>
            <person name="Brettin T."/>
            <person name="Detter J.C."/>
            <person name="Han C."/>
            <person name="Kuske C.R."/>
            <person name="Schmutz J."/>
            <person name="Larimer F."/>
            <person name="Land M."/>
            <person name="Hauser L."/>
            <person name="Kyrpides N."/>
            <person name="Lykidis A."/>
            <person name="Lovley D."/>
            <person name="Richardson P."/>
        </authorList>
    </citation>
    <scope>NUCLEOTIDE SEQUENCE [LARGE SCALE GENOMIC DNA]</scope>
    <source>
        <strain evidence="3">ATCC BAA-1014 / DSM 16622 / JCM 12645 / Bem</strain>
    </source>
</reference>
<dbReference type="OrthoDB" id="1494258at2"/>
<keyword evidence="1" id="KW-0812">Transmembrane</keyword>